<dbReference type="GeneID" id="93162536"/>
<dbReference type="RefSeq" id="WP_048930427.1">
    <property type="nucleotide sequence ID" value="NZ_KQ235880.1"/>
</dbReference>
<organism evidence="3 4">
    <name type="scientific">[Clostridium] citroniae WAL-19142</name>
    <dbReference type="NCBI Taxonomy" id="742734"/>
    <lineage>
        <taxon>Bacteria</taxon>
        <taxon>Bacillati</taxon>
        <taxon>Bacillota</taxon>
        <taxon>Clostridia</taxon>
        <taxon>Lachnospirales</taxon>
        <taxon>Lachnospiraceae</taxon>
        <taxon>Enterocloster</taxon>
    </lineage>
</organism>
<dbReference type="InterPro" id="IPR013815">
    <property type="entry name" value="ATP_grasp_subdomain_1"/>
</dbReference>
<dbReference type="PANTHER" id="PTHR23132:SF14">
    <property type="entry name" value="ATP-GRASP DOMAIN-CONTAINING PROTEIN"/>
    <property type="match status" value="1"/>
</dbReference>
<dbReference type="PROSITE" id="PS50975">
    <property type="entry name" value="ATP_GRASP"/>
    <property type="match status" value="1"/>
</dbReference>
<accession>A0A0J9BXQ7</accession>
<dbReference type="GO" id="GO:0046872">
    <property type="term" value="F:metal ion binding"/>
    <property type="evidence" value="ECO:0007669"/>
    <property type="project" value="InterPro"/>
</dbReference>
<dbReference type="GO" id="GO:0005524">
    <property type="term" value="F:ATP binding"/>
    <property type="evidence" value="ECO:0007669"/>
    <property type="project" value="UniProtKB-UniRule"/>
</dbReference>
<reference evidence="3 4" key="1">
    <citation type="submission" date="2011-04" db="EMBL/GenBank/DDBJ databases">
        <title>The Genome Sequence of Clostridium citroniae WAL-19142.</title>
        <authorList>
            <consortium name="The Broad Institute Genome Sequencing Platform"/>
            <person name="Earl A."/>
            <person name="Ward D."/>
            <person name="Feldgarden M."/>
            <person name="Gevers D."/>
            <person name="Warren Y.A."/>
            <person name="Tyrrell K.L."/>
            <person name="Citron D.M."/>
            <person name="Goldstein E.J."/>
            <person name="Daigneault M."/>
            <person name="Allen-Vercoe E."/>
            <person name="Young S.K."/>
            <person name="Zeng Q."/>
            <person name="Gargeya S."/>
            <person name="Fitzgerald M."/>
            <person name="Haas B."/>
            <person name="Abouelleil A."/>
            <person name="Alvarado L."/>
            <person name="Arachchi H.M."/>
            <person name="Berlin A."/>
            <person name="Brown A."/>
            <person name="Chapman S.B."/>
            <person name="Chen Z."/>
            <person name="Dunbar C."/>
            <person name="Freedman E."/>
            <person name="Gearin G."/>
            <person name="Gellesch M."/>
            <person name="Goldberg J."/>
            <person name="Griggs A."/>
            <person name="Gujja S."/>
            <person name="Heilman E.R."/>
            <person name="Heiman D."/>
            <person name="Howarth C."/>
            <person name="Larson L."/>
            <person name="Lui A."/>
            <person name="MacDonald P.J."/>
            <person name="Mehta T."/>
            <person name="Montmayeur A."/>
            <person name="Murphy C."/>
            <person name="Neiman D."/>
            <person name="Pearson M."/>
            <person name="Priest M."/>
            <person name="Roberts A."/>
            <person name="Saif S."/>
            <person name="Shea T."/>
            <person name="Shenoy N."/>
            <person name="Sisk P."/>
            <person name="Stolte C."/>
            <person name="Sykes S."/>
            <person name="White J."/>
            <person name="Yandava C."/>
            <person name="Wortman J."/>
            <person name="Nusbaum C."/>
            <person name="Birren B."/>
        </authorList>
    </citation>
    <scope>NUCLEOTIDE SEQUENCE [LARGE SCALE GENOMIC DNA]</scope>
    <source>
        <strain evidence="3 4">WAL-19142</strain>
    </source>
</reference>
<dbReference type="Pfam" id="PF15632">
    <property type="entry name" value="ATPgrasp_Ter"/>
    <property type="match status" value="1"/>
</dbReference>
<gene>
    <name evidence="3" type="ORF">HMPREF9470_03632</name>
</gene>
<evidence type="ECO:0000256" key="1">
    <source>
        <dbReference type="PROSITE-ProRule" id="PRU00409"/>
    </source>
</evidence>
<keyword evidence="1" id="KW-0547">Nucleotide-binding</keyword>
<dbReference type="InterPro" id="IPR048764">
    <property type="entry name" value="PylC_N"/>
</dbReference>
<evidence type="ECO:0000259" key="2">
    <source>
        <dbReference type="PROSITE" id="PS50975"/>
    </source>
</evidence>
<dbReference type="OrthoDB" id="9803907at2"/>
<dbReference type="Gene3D" id="3.40.50.20">
    <property type="match status" value="1"/>
</dbReference>
<dbReference type="Pfam" id="PF21360">
    <property type="entry name" value="PylC-like_N"/>
    <property type="match status" value="1"/>
</dbReference>
<feature type="domain" description="ATP-grasp" evidence="2">
    <location>
        <begin position="119"/>
        <end position="296"/>
    </location>
</feature>
<dbReference type="Gene3D" id="3.30.1490.20">
    <property type="entry name" value="ATP-grasp fold, A domain"/>
    <property type="match status" value="1"/>
</dbReference>
<dbReference type="AlphaFoldDB" id="A0A0J9BXQ7"/>
<keyword evidence="1" id="KW-0067">ATP-binding</keyword>
<dbReference type="EMBL" id="ADLK01000028">
    <property type="protein sequence ID" value="KMW16979.1"/>
    <property type="molecule type" value="Genomic_DNA"/>
</dbReference>
<comment type="caution">
    <text evidence="3">The sequence shown here is derived from an EMBL/GenBank/DDBJ whole genome shotgun (WGS) entry which is preliminary data.</text>
</comment>
<evidence type="ECO:0000313" key="3">
    <source>
        <dbReference type="EMBL" id="KMW16979.1"/>
    </source>
</evidence>
<dbReference type="SUPFAM" id="SSF56059">
    <property type="entry name" value="Glutathione synthetase ATP-binding domain-like"/>
    <property type="match status" value="1"/>
</dbReference>
<dbReference type="GO" id="GO:0008716">
    <property type="term" value="F:D-alanine-D-alanine ligase activity"/>
    <property type="evidence" value="ECO:0007669"/>
    <property type="project" value="TreeGrafter"/>
</dbReference>
<sequence>MKILFTSVGRRVELMQAFRCAAEKLKVDLIIMGTDITEDAPALYFCDKTQIVCRIEDRQYIPMLLKLCKEEKVDCLIPMIDTDLLVLAGNKEQFEAIGTKVLISAADKVKLCRDKNYTADYLISLGLKSPLPFNDLVKYEAAFKAGEQHFPAFIKPKDGSSSMNAYRVDNLKDLKRYAEKIEDYIIQPFISGREYTIDVFCDYYGNPVYITPRERLAVRAGEVLKTKIIQDDTMIDEILMLIKDFKPCGQITVQLIRDGDTGEDYYIEINPRFGGGAPLSMKAGADSAEAVIKMLTGGRMEYVEKAARDGEIYSRFDQSICVKKGKARIGNR</sequence>
<evidence type="ECO:0000313" key="4">
    <source>
        <dbReference type="Proteomes" id="UP000037392"/>
    </source>
</evidence>
<protein>
    <recommendedName>
        <fullName evidence="2">ATP-grasp domain-containing protein</fullName>
    </recommendedName>
</protein>
<dbReference type="Gene3D" id="3.30.470.20">
    <property type="entry name" value="ATP-grasp fold, B domain"/>
    <property type="match status" value="1"/>
</dbReference>
<name>A0A0J9BXQ7_9FIRM</name>
<proteinExistence type="predicted"/>
<dbReference type="PATRIC" id="fig|742734.4.peg.3898"/>
<dbReference type="InterPro" id="IPR011761">
    <property type="entry name" value="ATP-grasp"/>
</dbReference>
<dbReference type="PANTHER" id="PTHR23132">
    <property type="entry name" value="D-ALANINE--D-ALANINE LIGASE"/>
    <property type="match status" value="1"/>
</dbReference>
<dbReference type="Proteomes" id="UP000037392">
    <property type="component" value="Unassembled WGS sequence"/>
</dbReference>